<dbReference type="EMBL" id="BARU01000814">
    <property type="protein sequence ID" value="GAH25299.1"/>
    <property type="molecule type" value="Genomic_DNA"/>
</dbReference>
<reference evidence="1" key="1">
    <citation type="journal article" date="2014" name="Front. Microbiol.">
        <title>High frequency of phylogenetically diverse reductive dehalogenase-homologous genes in deep subseafloor sedimentary metagenomes.</title>
        <authorList>
            <person name="Kawai M."/>
            <person name="Futagami T."/>
            <person name="Toyoda A."/>
            <person name="Takaki Y."/>
            <person name="Nishi S."/>
            <person name="Hori S."/>
            <person name="Arai W."/>
            <person name="Tsubouchi T."/>
            <person name="Morono Y."/>
            <person name="Uchiyama I."/>
            <person name="Ito T."/>
            <person name="Fujiyama A."/>
            <person name="Inagaki F."/>
            <person name="Takami H."/>
        </authorList>
    </citation>
    <scope>NUCLEOTIDE SEQUENCE</scope>
    <source>
        <strain evidence="1">Expedition CK06-06</strain>
    </source>
</reference>
<comment type="caution">
    <text evidence="1">The sequence shown here is derived from an EMBL/GenBank/DDBJ whole genome shotgun (WGS) entry which is preliminary data.</text>
</comment>
<organism evidence="1">
    <name type="scientific">marine sediment metagenome</name>
    <dbReference type="NCBI Taxonomy" id="412755"/>
    <lineage>
        <taxon>unclassified sequences</taxon>
        <taxon>metagenomes</taxon>
        <taxon>ecological metagenomes</taxon>
    </lineage>
</organism>
<evidence type="ECO:0000313" key="1">
    <source>
        <dbReference type="EMBL" id="GAH25299.1"/>
    </source>
</evidence>
<name>X1F7C0_9ZZZZ</name>
<sequence length="44" mass="5396">FTEGVKKILNWFDEDKTRKKLNPKDDEYMDNLINSYLNQKNNFQ</sequence>
<feature type="non-terminal residue" evidence="1">
    <location>
        <position position="1"/>
    </location>
</feature>
<dbReference type="AlphaFoldDB" id="X1F7C0"/>
<protein>
    <submittedName>
        <fullName evidence="1">Uncharacterized protein</fullName>
    </submittedName>
</protein>
<gene>
    <name evidence="1" type="ORF">S03H2_02440</name>
</gene>
<proteinExistence type="predicted"/>
<accession>X1F7C0</accession>